<dbReference type="NCBIfam" id="TIGR00317">
    <property type="entry name" value="cobS"/>
    <property type="match status" value="1"/>
</dbReference>
<dbReference type="PANTHER" id="PTHR34148:SF1">
    <property type="entry name" value="ADENOSYLCOBINAMIDE-GDP RIBAZOLETRANSFERASE"/>
    <property type="match status" value="1"/>
</dbReference>
<evidence type="ECO:0000256" key="19">
    <source>
        <dbReference type="HAMAP-Rule" id="MF_00719"/>
    </source>
</evidence>
<evidence type="ECO:0000256" key="17">
    <source>
        <dbReference type="ARBA" id="ARBA00048623"/>
    </source>
</evidence>
<dbReference type="HAMAP" id="MF_00719">
    <property type="entry name" value="CobS"/>
    <property type="match status" value="1"/>
</dbReference>
<proteinExistence type="inferred from homology"/>
<reference evidence="20 21" key="1">
    <citation type="submission" date="2018-11" db="EMBL/GenBank/DDBJ databases">
        <authorList>
            <person name="Criscuolo A."/>
        </authorList>
    </citation>
    <scope>NUCLEOTIDE SEQUENCE [LARGE SCALE GENOMIC DNA]</scope>
    <source>
        <strain evidence="20">ACIP111625</strain>
    </source>
</reference>
<dbReference type="UniPathway" id="UPA00148">
    <property type="reaction ID" value="UER00238"/>
</dbReference>
<keyword evidence="7 19" id="KW-1003">Cell membrane</keyword>
<dbReference type="Proteomes" id="UP000277498">
    <property type="component" value="Unassembled WGS sequence"/>
</dbReference>
<evidence type="ECO:0000256" key="7">
    <source>
        <dbReference type="ARBA" id="ARBA00022475"/>
    </source>
</evidence>
<keyword evidence="10 19" id="KW-0812">Transmembrane</keyword>
<keyword evidence="8 19" id="KW-0169">Cobalamin biosynthesis</keyword>
<gene>
    <name evidence="20" type="primary">cobS_2</name>
    <name evidence="19" type="synonym">cobS</name>
    <name evidence="20" type="ORF">XINFAN_03613</name>
</gene>
<protein>
    <recommendedName>
        <fullName evidence="6 19">Adenosylcobinamide-GDP ribazoletransferase</fullName>
        <ecNumber evidence="5 19">2.7.8.26</ecNumber>
    </recommendedName>
    <alternativeName>
        <fullName evidence="16 19">Cobalamin synthase</fullName>
    </alternativeName>
    <alternativeName>
        <fullName evidence="15 19">Cobalamin-5'-phosphate synthase</fullName>
    </alternativeName>
</protein>
<evidence type="ECO:0000256" key="14">
    <source>
        <dbReference type="ARBA" id="ARBA00025228"/>
    </source>
</evidence>
<evidence type="ECO:0000256" key="2">
    <source>
        <dbReference type="ARBA" id="ARBA00004651"/>
    </source>
</evidence>
<dbReference type="OrthoDB" id="9794626at2"/>
<evidence type="ECO:0000313" key="20">
    <source>
        <dbReference type="EMBL" id="VDC33065.1"/>
    </source>
</evidence>
<dbReference type="AlphaFoldDB" id="A0A3P5XRR9"/>
<comment type="caution">
    <text evidence="19">Lacks conserved residue(s) required for the propagation of feature annotation.</text>
</comment>
<feature type="transmembrane region" description="Helical" evidence="19">
    <location>
        <begin position="110"/>
        <end position="129"/>
    </location>
</feature>
<evidence type="ECO:0000256" key="15">
    <source>
        <dbReference type="ARBA" id="ARBA00032605"/>
    </source>
</evidence>
<evidence type="ECO:0000256" key="11">
    <source>
        <dbReference type="ARBA" id="ARBA00022842"/>
    </source>
</evidence>
<name>A0A3P5XRR9_9RHOB</name>
<feature type="transmembrane region" description="Helical" evidence="19">
    <location>
        <begin position="141"/>
        <end position="160"/>
    </location>
</feature>
<dbReference type="GO" id="GO:0005886">
    <property type="term" value="C:plasma membrane"/>
    <property type="evidence" value="ECO:0007669"/>
    <property type="project" value="UniProtKB-SubCell"/>
</dbReference>
<evidence type="ECO:0000256" key="10">
    <source>
        <dbReference type="ARBA" id="ARBA00022692"/>
    </source>
</evidence>
<dbReference type="EC" id="2.7.8.26" evidence="5 19"/>
<dbReference type="GO" id="GO:0008818">
    <property type="term" value="F:cobalamin 5'-phosphate synthase activity"/>
    <property type="evidence" value="ECO:0007669"/>
    <property type="project" value="UniProtKB-UniRule"/>
</dbReference>
<accession>A0A3P5XRR9</accession>
<dbReference type="PANTHER" id="PTHR34148">
    <property type="entry name" value="ADENOSYLCOBINAMIDE-GDP RIBAZOLETRANSFERASE"/>
    <property type="match status" value="1"/>
</dbReference>
<evidence type="ECO:0000256" key="12">
    <source>
        <dbReference type="ARBA" id="ARBA00022989"/>
    </source>
</evidence>
<organism evidence="20 21">
    <name type="scientific">Pseudogemmobacter humi</name>
    <dbReference type="NCBI Taxonomy" id="2483812"/>
    <lineage>
        <taxon>Bacteria</taxon>
        <taxon>Pseudomonadati</taxon>
        <taxon>Pseudomonadota</taxon>
        <taxon>Alphaproteobacteria</taxon>
        <taxon>Rhodobacterales</taxon>
        <taxon>Paracoccaceae</taxon>
        <taxon>Pseudogemmobacter</taxon>
    </lineage>
</organism>
<comment type="pathway">
    <text evidence="3 19">Cofactor biosynthesis; adenosylcobalamin biosynthesis; adenosylcobalamin from cob(II)yrinate a,c-diamide: step 7/7.</text>
</comment>
<evidence type="ECO:0000256" key="6">
    <source>
        <dbReference type="ARBA" id="ARBA00015850"/>
    </source>
</evidence>
<sequence>MPPIQRLTGDLLSAFSLLTRLPMPAHDHSGAASAWAWPVVGLAVGGVGALTVWLGGLAELPPGPLAALALAAMAMATGGLHEDGLADTADGLFGGRDRERRLAIMKDSHIGSFGTLALVLVTLAAWSALTGLIASGRAVPALMAAAALSRAPMAAIMAALPPARASGLSAASGRPPAPAALAAVLIGAALCLGLSGTGGLAAILATALLCAALARAAQNRIGGQTGDILGASQQLAFAASLALLG</sequence>
<keyword evidence="9 19" id="KW-0808">Transferase</keyword>
<evidence type="ECO:0000256" key="18">
    <source>
        <dbReference type="ARBA" id="ARBA00049504"/>
    </source>
</evidence>
<comment type="cofactor">
    <cofactor evidence="1 19">
        <name>Mg(2+)</name>
        <dbReference type="ChEBI" id="CHEBI:18420"/>
    </cofactor>
</comment>
<comment type="catalytic activity">
    <reaction evidence="18 19">
        <text>alpha-ribazole 5'-phosphate + adenosylcob(III)inamide-GDP = adenosylcob(III)alamin 5'-phosphate + GMP + H(+)</text>
        <dbReference type="Rhea" id="RHEA:23560"/>
        <dbReference type="ChEBI" id="CHEBI:15378"/>
        <dbReference type="ChEBI" id="CHEBI:57918"/>
        <dbReference type="ChEBI" id="CHEBI:58115"/>
        <dbReference type="ChEBI" id="CHEBI:60487"/>
        <dbReference type="ChEBI" id="CHEBI:60493"/>
        <dbReference type="EC" id="2.7.8.26"/>
    </reaction>
</comment>
<dbReference type="Pfam" id="PF02654">
    <property type="entry name" value="CobS"/>
    <property type="match status" value="1"/>
</dbReference>
<comment type="similarity">
    <text evidence="4 19">Belongs to the CobS family.</text>
</comment>
<keyword evidence="12 19" id="KW-1133">Transmembrane helix</keyword>
<dbReference type="InterPro" id="IPR003805">
    <property type="entry name" value="CobS"/>
</dbReference>
<evidence type="ECO:0000256" key="5">
    <source>
        <dbReference type="ARBA" id="ARBA00013200"/>
    </source>
</evidence>
<evidence type="ECO:0000256" key="3">
    <source>
        <dbReference type="ARBA" id="ARBA00004663"/>
    </source>
</evidence>
<dbReference type="EMBL" id="UXAW01000104">
    <property type="protein sequence ID" value="VDC33065.1"/>
    <property type="molecule type" value="Genomic_DNA"/>
</dbReference>
<dbReference type="RefSeq" id="WP_124088303.1">
    <property type="nucleotide sequence ID" value="NZ_UXAW01000104.1"/>
</dbReference>
<comment type="function">
    <text evidence="14 19">Joins adenosylcobinamide-GDP and alpha-ribazole to generate adenosylcobalamin (Ado-cobalamin). Also synthesizes adenosylcobalamin 5'-phosphate from adenosylcobinamide-GDP and alpha-ribazole 5'-phosphate.</text>
</comment>
<feature type="transmembrane region" description="Helical" evidence="19">
    <location>
        <begin position="180"/>
        <end position="213"/>
    </location>
</feature>
<comment type="subcellular location">
    <subcellularLocation>
        <location evidence="2 19">Cell membrane</location>
        <topology evidence="2 19">Multi-pass membrane protein</topology>
    </subcellularLocation>
</comment>
<evidence type="ECO:0000256" key="8">
    <source>
        <dbReference type="ARBA" id="ARBA00022573"/>
    </source>
</evidence>
<comment type="catalytic activity">
    <reaction evidence="17 19">
        <text>alpha-ribazole + adenosylcob(III)inamide-GDP = adenosylcob(III)alamin + GMP + H(+)</text>
        <dbReference type="Rhea" id="RHEA:16049"/>
        <dbReference type="ChEBI" id="CHEBI:10329"/>
        <dbReference type="ChEBI" id="CHEBI:15378"/>
        <dbReference type="ChEBI" id="CHEBI:18408"/>
        <dbReference type="ChEBI" id="CHEBI:58115"/>
        <dbReference type="ChEBI" id="CHEBI:60487"/>
        <dbReference type="EC" id="2.7.8.26"/>
    </reaction>
</comment>
<dbReference type="GO" id="GO:0051073">
    <property type="term" value="F:adenosylcobinamide-GDP ribazoletransferase activity"/>
    <property type="evidence" value="ECO:0007669"/>
    <property type="project" value="UniProtKB-UniRule"/>
</dbReference>
<keyword evidence="21" id="KW-1185">Reference proteome</keyword>
<evidence type="ECO:0000313" key="21">
    <source>
        <dbReference type="Proteomes" id="UP000277498"/>
    </source>
</evidence>
<evidence type="ECO:0000256" key="4">
    <source>
        <dbReference type="ARBA" id="ARBA00010561"/>
    </source>
</evidence>
<evidence type="ECO:0000256" key="9">
    <source>
        <dbReference type="ARBA" id="ARBA00022679"/>
    </source>
</evidence>
<keyword evidence="13 19" id="KW-0472">Membrane</keyword>
<evidence type="ECO:0000256" key="1">
    <source>
        <dbReference type="ARBA" id="ARBA00001946"/>
    </source>
</evidence>
<evidence type="ECO:0000256" key="13">
    <source>
        <dbReference type="ARBA" id="ARBA00023136"/>
    </source>
</evidence>
<evidence type="ECO:0000256" key="16">
    <source>
        <dbReference type="ARBA" id="ARBA00032853"/>
    </source>
</evidence>
<dbReference type="GO" id="GO:0009236">
    <property type="term" value="P:cobalamin biosynthetic process"/>
    <property type="evidence" value="ECO:0007669"/>
    <property type="project" value="UniProtKB-UniRule"/>
</dbReference>
<keyword evidence="11 19" id="KW-0460">Magnesium</keyword>